<accession>A0ABY8UNY2</accession>
<dbReference type="EMBL" id="CP126222">
    <property type="protein sequence ID" value="WIA23050.1"/>
    <property type="molecule type" value="Genomic_DNA"/>
</dbReference>
<evidence type="ECO:0000313" key="4">
    <source>
        <dbReference type="Proteomes" id="UP001244341"/>
    </source>
</evidence>
<keyword evidence="1" id="KW-0547">Nucleotide-binding</keyword>
<dbReference type="PANTHER" id="PTHR12169">
    <property type="entry name" value="ATPASE N2B"/>
    <property type="match status" value="1"/>
</dbReference>
<evidence type="ECO:0000256" key="1">
    <source>
        <dbReference type="ARBA" id="ARBA00022741"/>
    </source>
</evidence>
<keyword evidence="4" id="KW-1185">Reference proteome</keyword>
<dbReference type="Proteomes" id="UP001244341">
    <property type="component" value="Chromosome 15b"/>
</dbReference>
<evidence type="ECO:0000313" key="3">
    <source>
        <dbReference type="EMBL" id="WIA23050.1"/>
    </source>
</evidence>
<proteinExistence type="predicted"/>
<dbReference type="PANTHER" id="PTHR12169:SF6">
    <property type="entry name" value="AFG1-LIKE ATPASE"/>
    <property type="match status" value="1"/>
</dbReference>
<dbReference type="InterPro" id="IPR005654">
    <property type="entry name" value="ATPase_AFG1-like"/>
</dbReference>
<name>A0ABY8UNY2_TETOB</name>
<reference evidence="3 4" key="1">
    <citation type="submission" date="2023-05" db="EMBL/GenBank/DDBJ databases">
        <title>A 100% complete, gapless, phased diploid assembly of the Scenedesmus obliquus UTEX 3031 genome.</title>
        <authorList>
            <person name="Biondi T.C."/>
            <person name="Hanschen E.R."/>
            <person name="Kwon T."/>
            <person name="Eng W."/>
            <person name="Kruse C.P.S."/>
            <person name="Koehler S.I."/>
            <person name="Kunde Y."/>
            <person name="Gleasner C.D."/>
            <person name="You Mak K.T."/>
            <person name="Polle J."/>
            <person name="Hovde B.T."/>
            <person name="Starkenburg S.R."/>
        </authorList>
    </citation>
    <scope>NUCLEOTIDE SEQUENCE [LARGE SCALE GENOMIC DNA]</scope>
    <source>
        <strain evidence="3 4">DOE0152z</strain>
    </source>
</reference>
<dbReference type="Pfam" id="PF03969">
    <property type="entry name" value="AFG1_ATPase"/>
    <property type="match status" value="1"/>
</dbReference>
<sequence length="344" mass="36547">MPPLMCSQQLSEAEQLDNDAASDVQVSAWFDEGILRQREAKAAVLAIRRHLREARAGRVPEARLAAANAAVMSAAARSFIRADSPDPHAGWAGSSSSNSSSGRMAALLCFDEMQVGDVFSAAALKALLEALTAEGCVLVGDVFSAAALKALLEALTAEGCVVVTTSNRHPADLPRHGLHEAMFGHFLNTGVASFHFLDLCAGPLGAADYMALAHNYHTVFITGIPAMSMNQRDQARRFITLVDELYNARCLLVCSAALPPDQLFAGASGEEPILDLEGLQFEGAVEGSRLRTNLMADGGVAPVRSSAETAALLGGMEEQFAFSRAVSRLFEMQSPLYAAARPRQ</sequence>
<organism evidence="3 4">
    <name type="scientific">Tetradesmus obliquus</name>
    <name type="common">Green alga</name>
    <name type="synonym">Acutodesmus obliquus</name>
    <dbReference type="NCBI Taxonomy" id="3088"/>
    <lineage>
        <taxon>Eukaryota</taxon>
        <taxon>Viridiplantae</taxon>
        <taxon>Chlorophyta</taxon>
        <taxon>core chlorophytes</taxon>
        <taxon>Chlorophyceae</taxon>
        <taxon>CS clade</taxon>
        <taxon>Sphaeropleales</taxon>
        <taxon>Scenedesmaceae</taxon>
        <taxon>Tetradesmus</taxon>
    </lineage>
</organism>
<evidence type="ECO:0000256" key="2">
    <source>
        <dbReference type="ARBA" id="ARBA00022840"/>
    </source>
</evidence>
<keyword evidence="2" id="KW-0067">ATP-binding</keyword>
<gene>
    <name evidence="3" type="ORF">OEZ85_001399</name>
</gene>
<protein>
    <submittedName>
        <fullName evidence="3">Uncharacterized protein</fullName>
    </submittedName>
</protein>